<protein>
    <submittedName>
        <fullName evidence="3">Ribose and galactose chemoreceptor protein</fullName>
    </submittedName>
</protein>
<evidence type="ECO:0000256" key="2">
    <source>
        <dbReference type="ARBA" id="ARBA00029447"/>
    </source>
</evidence>
<comment type="similarity">
    <text evidence="2">Belongs to the methyl-accepting chemotaxis (MCP) protein family.</text>
</comment>
<dbReference type="PANTHER" id="PTHR43531:SF11">
    <property type="entry name" value="METHYL-ACCEPTING CHEMOTAXIS PROTEIN 3"/>
    <property type="match status" value="1"/>
</dbReference>
<dbReference type="EMBL" id="UGTZ01000001">
    <property type="protein sequence ID" value="SUC31123.1"/>
    <property type="molecule type" value="Genomic_DNA"/>
</dbReference>
<dbReference type="GO" id="GO:0005886">
    <property type="term" value="C:plasma membrane"/>
    <property type="evidence" value="ECO:0007669"/>
    <property type="project" value="TreeGrafter"/>
</dbReference>
<dbReference type="InterPro" id="IPR051310">
    <property type="entry name" value="MCP_chemotaxis"/>
</dbReference>
<dbReference type="Gene3D" id="1.10.287.950">
    <property type="entry name" value="Methyl-accepting chemotaxis protein"/>
    <property type="match status" value="1"/>
</dbReference>
<evidence type="ECO:0000313" key="3">
    <source>
        <dbReference type="EMBL" id="SUC31123.1"/>
    </source>
</evidence>
<name>A0A379FRZ6_PRORE</name>
<proteinExistence type="inferred from homology"/>
<dbReference type="AlphaFoldDB" id="A0A379FRZ6"/>
<evidence type="ECO:0000256" key="1">
    <source>
        <dbReference type="ARBA" id="ARBA00022500"/>
    </source>
</evidence>
<dbReference type="SUPFAM" id="SSF58104">
    <property type="entry name" value="Methyl-accepting chemotaxis protein (MCP) signaling domain"/>
    <property type="match status" value="1"/>
</dbReference>
<organism evidence="3 4">
    <name type="scientific">Providencia rettgeri</name>
    <dbReference type="NCBI Taxonomy" id="587"/>
    <lineage>
        <taxon>Bacteria</taxon>
        <taxon>Pseudomonadati</taxon>
        <taxon>Pseudomonadota</taxon>
        <taxon>Gammaproteobacteria</taxon>
        <taxon>Enterobacterales</taxon>
        <taxon>Morganellaceae</taxon>
        <taxon>Providencia</taxon>
    </lineage>
</organism>
<accession>A0A379FRZ6</accession>
<sequence>MIISFSIAQDTSNINEMIQSVALASNEQTHGVSQIHLAINELDNTTQANAAMTRELQSSLKALESQSDLLEDIISIFHTEPKTDHEVDSDIHHEVKKVKQFV</sequence>
<reference evidence="3 4" key="1">
    <citation type="submission" date="2018-06" db="EMBL/GenBank/DDBJ databases">
        <authorList>
            <consortium name="Pathogen Informatics"/>
            <person name="Doyle S."/>
        </authorList>
    </citation>
    <scope>NUCLEOTIDE SEQUENCE [LARGE SCALE GENOMIC DNA]</scope>
    <source>
        <strain evidence="3 4">NCTC11801</strain>
    </source>
</reference>
<evidence type="ECO:0000313" key="4">
    <source>
        <dbReference type="Proteomes" id="UP000254208"/>
    </source>
</evidence>
<keyword evidence="1" id="KW-0145">Chemotaxis</keyword>
<dbReference type="PANTHER" id="PTHR43531">
    <property type="entry name" value="PROTEIN ICFG"/>
    <property type="match status" value="1"/>
</dbReference>
<dbReference type="GO" id="GO:0006935">
    <property type="term" value="P:chemotaxis"/>
    <property type="evidence" value="ECO:0007669"/>
    <property type="project" value="UniProtKB-KW"/>
</dbReference>
<dbReference type="GO" id="GO:0004888">
    <property type="term" value="F:transmembrane signaling receptor activity"/>
    <property type="evidence" value="ECO:0007669"/>
    <property type="project" value="TreeGrafter"/>
</dbReference>
<keyword evidence="3" id="KW-0675">Receptor</keyword>
<gene>
    <name evidence="3" type="primary">trg_2</name>
    <name evidence="3" type="ORF">NCTC11801_02070</name>
</gene>
<dbReference type="Proteomes" id="UP000254208">
    <property type="component" value="Unassembled WGS sequence"/>
</dbReference>